<keyword evidence="2" id="KW-1185">Reference proteome</keyword>
<dbReference type="Gene3D" id="3.30.1390.10">
    <property type="match status" value="1"/>
</dbReference>
<comment type="caution">
    <text evidence="1">The sequence shown here is derived from an EMBL/GenBank/DDBJ whole genome shotgun (WGS) entry which is preliminary data.</text>
</comment>
<proteinExistence type="predicted"/>
<dbReference type="EMBL" id="JACCCQ010000001">
    <property type="protein sequence ID" value="NYF57747.1"/>
    <property type="molecule type" value="Genomic_DNA"/>
</dbReference>
<keyword evidence="1" id="KW-0689">Ribosomal protein</keyword>
<organism evidence="1 2">
    <name type="scientific">Micromonospora purpureochromogenes</name>
    <dbReference type="NCBI Taxonomy" id="47872"/>
    <lineage>
        <taxon>Bacteria</taxon>
        <taxon>Bacillati</taxon>
        <taxon>Actinomycetota</taxon>
        <taxon>Actinomycetes</taxon>
        <taxon>Micromonosporales</taxon>
        <taxon>Micromonosporaceae</taxon>
        <taxon>Micromonospora</taxon>
    </lineage>
</organism>
<dbReference type="InterPro" id="IPR014719">
    <property type="entry name" value="Ribosomal_bL12_C/ClpS-like"/>
</dbReference>
<name>A0ABX2RQX2_9ACTN</name>
<dbReference type="RefSeq" id="WP_218896110.1">
    <property type="nucleotide sequence ID" value="NZ_JACCCQ010000001.1"/>
</dbReference>
<gene>
    <name evidence="1" type="ORF">HDA35_003578</name>
</gene>
<protein>
    <submittedName>
        <fullName evidence="1">Ribosomal protein L7/L12</fullName>
    </submittedName>
</protein>
<dbReference type="GO" id="GO:0005840">
    <property type="term" value="C:ribosome"/>
    <property type="evidence" value="ECO:0007669"/>
    <property type="project" value="UniProtKB-KW"/>
</dbReference>
<dbReference type="Proteomes" id="UP000631553">
    <property type="component" value="Unassembled WGS sequence"/>
</dbReference>
<keyword evidence="1" id="KW-0687">Ribonucleoprotein</keyword>
<sequence length="98" mass="10390">MEATLVILLALVVALLAAQLSTATARRDGAAVRLAEIERRLQLVMDHLGVVDEGPALPGVREHLARGEKIKAIKAYRAATGADLKTAKEAVEAMAGHR</sequence>
<reference evidence="1 2" key="1">
    <citation type="submission" date="2020-07" db="EMBL/GenBank/DDBJ databases">
        <title>Sequencing the genomes of 1000 actinobacteria strains.</title>
        <authorList>
            <person name="Klenk H.-P."/>
        </authorList>
    </citation>
    <scope>NUCLEOTIDE SEQUENCE [LARGE SCALE GENOMIC DNA]</scope>
    <source>
        <strain evidence="1 2">DSM 43814</strain>
    </source>
</reference>
<accession>A0ABX2RQX2</accession>
<evidence type="ECO:0000313" key="1">
    <source>
        <dbReference type="EMBL" id="NYF57747.1"/>
    </source>
</evidence>
<evidence type="ECO:0000313" key="2">
    <source>
        <dbReference type="Proteomes" id="UP000631553"/>
    </source>
</evidence>